<name>A0A174EJ64_9BACE</name>
<accession>A0A174EJ64</accession>
<protein>
    <recommendedName>
        <fullName evidence="4">Lipocalin-like domain-containing protein</fullName>
    </recommendedName>
</protein>
<evidence type="ECO:0008006" key="4">
    <source>
        <dbReference type="Google" id="ProtNLM"/>
    </source>
</evidence>
<evidence type="ECO:0000313" key="3">
    <source>
        <dbReference type="Proteomes" id="UP000095517"/>
    </source>
</evidence>
<feature type="chain" id="PRO_5008020804" description="Lipocalin-like domain-containing protein" evidence="1">
    <location>
        <begin position="24"/>
        <end position="141"/>
    </location>
</feature>
<feature type="signal peptide" evidence="1">
    <location>
        <begin position="1"/>
        <end position="23"/>
    </location>
</feature>
<sequence>MKTFRFFATLLVIALCAGFTSCSDDDEEENSVEISLANLQGTWDMIKCYGWEYDDNNQKENWTEDVSGEYIFFEDTDGNGGYSDGSHTYYFASSINGNKLILRDSGWLAGKSITITKLTKTELHITATDENSEENYEMIKR</sequence>
<dbReference type="EMBL" id="CYZH01000008">
    <property type="protein sequence ID" value="CUO37297.1"/>
    <property type="molecule type" value="Genomic_DNA"/>
</dbReference>
<evidence type="ECO:0000313" key="2">
    <source>
        <dbReference type="EMBL" id="CUO37297.1"/>
    </source>
</evidence>
<proteinExistence type="predicted"/>
<dbReference type="PROSITE" id="PS51257">
    <property type="entry name" value="PROKAR_LIPOPROTEIN"/>
    <property type="match status" value="1"/>
</dbReference>
<dbReference type="Proteomes" id="UP000095517">
    <property type="component" value="Unassembled WGS sequence"/>
</dbReference>
<dbReference type="RefSeq" id="WP_048697546.1">
    <property type="nucleotide sequence ID" value="NZ_CABIXA010000008.1"/>
</dbReference>
<dbReference type="AlphaFoldDB" id="A0A174EJ64"/>
<reference evidence="2 3" key="1">
    <citation type="submission" date="2015-09" db="EMBL/GenBank/DDBJ databases">
        <authorList>
            <consortium name="Pathogen Informatics"/>
        </authorList>
    </citation>
    <scope>NUCLEOTIDE SEQUENCE [LARGE SCALE GENOMIC DNA]</scope>
    <source>
        <strain evidence="2 3">2789STDY5608840</strain>
    </source>
</reference>
<keyword evidence="1" id="KW-0732">Signal</keyword>
<gene>
    <name evidence="2" type="ORF">ERS852397_01903</name>
</gene>
<evidence type="ECO:0000256" key="1">
    <source>
        <dbReference type="SAM" id="SignalP"/>
    </source>
</evidence>
<organism evidence="2 3">
    <name type="scientific">Bacteroides finegoldii</name>
    <dbReference type="NCBI Taxonomy" id="338188"/>
    <lineage>
        <taxon>Bacteria</taxon>
        <taxon>Pseudomonadati</taxon>
        <taxon>Bacteroidota</taxon>
        <taxon>Bacteroidia</taxon>
        <taxon>Bacteroidales</taxon>
        <taxon>Bacteroidaceae</taxon>
        <taxon>Bacteroides</taxon>
    </lineage>
</organism>